<protein>
    <submittedName>
        <fullName evidence="2">Uncharacterized protein</fullName>
    </submittedName>
</protein>
<feature type="region of interest" description="Disordered" evidence="1">
    <location>
        <begin position="120"/>
        <end position="152"/>
    </location>
</feature>
<sequence length="549" mass="61778">MSVIDFLEAHVQFILSIDESLYWIKISASLHWGLGPHSQCVERVERAAIATSCQRRKRSRDRENNEDKNQLEPQRKLDTSSILALSSARQNLAKVIVHESQSIVEAITAIDSYIKQQHCRQGKQQNKESVNTTNSDDSKYNHRTNKDDDQLHNDNGGDIIGYVVNNGLLVIPDVVDLVWIKSSRKHIANLLGSCVDYLSTIDCLEVLSVEPLTKSPRSKLNESMWNARNLKEYICGNLLLDNSSKSSSPSISPMTSTSSSTIQSSPCSGGGGDTTINDNNPSSNHHHHHQEQEQEQDITNSVKISWWNQVKELSATCQTLEKEIENRFIPLNEHSQNTDSEKDCREVAPDSCQSLAKDHLLNESHNYEHTEKDELRSVPKHEQDQDRTTTTKTFVFSGKGLTKTKQKIVMDSGQMKNQVNAAAASLPPPPPPRDIITEQLLVRELQSRIRTVARLRDEEYVIVASRTDEYVDEYRESEDDEEHHTDEGNKDINSNGFIEDRPTVNGDDATVDTKREVTTDIFLGASGSLLAELKNNLSSNEFQIDEGFS</sequence>
<reference evidence="2 3" key="1">
    <citation type="submission" date="2016-09" db="EMBL/GenBank/DDBJ databases">
        <title>Extensive genetic diversity and differential bi-allelic expression allows diatom success in the polar Southern Ocean.</title>
        <authorList>
            <consortium name="DOE Joint Genome Institute"/>
            <person name="Mock T."/>
            <person name="Otillar R.P."/>
            <person name="Strauss J."/>
            <person name="Dupont C."/>
            <person name="Frickenhaus S."/>
            <person name="Maumus F."/>
            <person name="Mcmullan M."/>
            <person name="Sanges R."/>
            <person name="Schmutz J."/>
            <person name="Toseland A."/>
            <person name="Valas R."/>
            <person name="Veluchamy A."/>
            <person name="Ward B.J."/>
            <person name="Allen A."/>
            <person name="Barry K."/>
            <person name="Falciatore A."/>
            <person name="Ferrante M."/>
            <person name="Fortunato A.E."/>
            <person name="Gloeckner G."/>
            <person name="Gruber A."/>
            <person name="Hipkin R."/>
            <person name="Janech M."/>
            <person name="Kroth P."/>
            <person name="Leese F."/>
            <person name="Lindquist E."/>
            <person name="Lyon B.R."/>
            <person name="Martin J."/>
            <person name="Mayer C."/>
            <person name="Parker M."/>
            <person name="Quesneville H."/>
            <person name="Raymond J."/>
            <person name="Uhlig C."/>
            <person name="Valentin K.U."/>
            <person name="Worden A.Z."/>
            <person name="Armbrust E.V."/>
            <person name="Bowler C."/>
            <person name="Green B."/>
            <person name="Moulton V."/>
            <person name="Van Oosterhout C."/>
            <person name="Grigoriev I."/>
        </authorList>
    </citation>
    <scope>NUCLEOTIDE SEQUENCE [LARGE SCALE GENOMIC DNA]</scope>
    <source>
        <strain evidence="2 3">CCMP1102</strain>
    </source>
</reference>
<dbReference type="OrthoDB" id="10641167at2759"/>
<feature type="compositionally biased region" description="Basic and acidic residues" evidence="1">
    <location>
        <begin position="136"/>
        <end position="152"/>
    </location>
</feature>
<organism evidence="2 3">
    <name type="scientific">Fragilariopsis cylindrus CCMP1102</name>
    <dbReference type="NCBI Taxonomy" id="635003"/>
    <lineage>
        <taxon>Eukaryota</taxon>
        <taxon>Sar</taxon>
        <taxon>Stramenopiles</taxon>
        <taxon>Ochrophyta</taxon>
        <taxon>Bacillariophyta</taxon>
        <taxon>Bacillariophyceae</taxon>
        <taxon>Bacillariophycidae</taxon>
        <taxon>Bacillariales</taxon>
        <taxon>Bacillariaceae</taxon>
        <taxon>Fragilariopsis</taxon>
    </lineage>
</organism>
<dbReference type="InParanoid" id="A0A1E7FHY9"/>
<feature type="compositionally biased region" description="Low complexity" evidence="1">
    <location>
        <begin position="245"/>
        <end position="267"/>
    </location>
</feature>
<feature type="compositionally biased region" description="Polar residues" evidence="1">
    <location>
        <begin position="274"/>
        <end position="283"/>
    </location>
</feature>
<feature type="region of interest" description="Disordered" evidence="1">
    <location>
        <begin position="367"/>
        <end position="389"/>
    </location>
</feature>
<proteinExistence type="predicted"/>
<evidence type="ECO:0000313" key="3">
    <source>
        <dbReference type="Proteomes" id="UP000095751"/>
    </source>
</evidence>
<feature type="compositionally biased region" description="Polar residues" evidence="1">
    <location>
        <begin position="122"/>
        <end position="135"/>
    </location>
</feature>
<dbReference type="EMBL" id="KV784357">
    <property type="protein sequence ID" value="OEU17393.1"/>
    <property type="molecule type" value="Genomic_DNA"/>
</dbReference>
<keyword evidence="3" id="KW-1185">Reference proteome</keyword>
<name>A0A1E7FHY9_9STRA</name>
<feature type="compositionally biased region" description="Basic and acidic residues" evidence="1">
    <location>
        <begin position="60"/>
        <end position="75"/>
    </location>
</feature>
<evidence type="ECO:0000256" key="1">
    <source>
        <dbReference type="SAM" id="MobiDB-lite"/>
    </source>
</evidence>
<feature type="region of interest" description="Disordered" evidence="1">
    <location>
        <begin position="245"/>
        <end position="297"/>
    </location>
</feature>
<feature type="region of interest" description="Disordered" evidence="1">
    <location>
        <begin position="52"/>
        <end position="75"/>
    </location>
</feature>
<dbReference type="KEGG" id="fcy:FRACYDRAFT_237810"/>
<dbReference type="Proteomes" id="UP000095751">
    <property type="component" value="Unassembled WGS sequence"/>
</dbReference>
<evidence type="ECO:0000313" key="2">
    <source>
        <dbReference type="EMBL" id="OEU17393.1"/>
    </source>
</evidence>
<accession>A0A1E7FHY9</accession>
<dbReference type="AlphaFoldDB" id="A0A1E7FHY9"/>
<feature type="region of interest" description="Disordered" evidence="1">
    <location>
        <begin position="475"/>
        <end position="512"/>
    </location>
</feature>
<gene>
    <name evidence="2" type="ORF">FRACYDRAFT_237810</name>
</gene>